<reference evidence="3 4" key="1">
    <citation type="submission" date="2017-09" db="EMBL/GenBank/DDBJ databases">
        <title>Depth-based differentiation of microbial function through sediment-hosted aquifers and enrichment of novel symbionts in the deep terrestrial subsurface.</title>
        <authorList>
            <person name="Probst A.J."/>
            <person name="Ladd B."/>
            <person name="Jarett J.K."/>
            <person name="Geller-Mcgrath D.E."/>
            <person name="Sieber C.M."/>
            <person name="Emerson J.B."/>
            <person name="Anantharaman K."/>
            <person name="Thomas B.C."/>
            <person name="Malmstrom R."/>
            <person name="Stieglmeier M."/>
            <person name="Klingl A."/>
            <person name="Woyke T."/>
            <person name="Ryan C.M."/>
            <person name="Banfield J.F."/>
        </authorList>
    </citation>
    <scope>NUCLEOTIDE SEQUENCE [LARGE SCALE GENOMIC DNA]</scope>
    <source>
        <strain evidence="3">CG22_combo_CG10-13_8_21_14_all_43_18</strain>
    </source>
</reference>
<evidence type="ECO:0000313" key="4">
    <source>
        <dbReference type="Proteomes" id="UP000231276"/>
    </source>
</evidence>
<comment type="caution">
    <text evidence="3">The sequence shown here is derived from an EMBL/GenBank/DDBJ whole genome shotgun (WGS) entry which is preliminary data.</text>
</comment>
<dbReference type="Proteomes" id="UP000231276">
    <property type="component" value="Unassembled WGS sequence"/>
</dbReference>
<name>A0A2H0DY01_9BACT</name>
<gene>
    <name evidence="3" type="ORF">COW82_01215</name>
</gene>
<keyword evidence="2" id="KW-0732">Signal</keyword>
<feature type="coiled-coil region" evidence="1">
    <location>
        <begin position="24"/>
        <end position="51"/>
    </location>
</feature>
<protein>
    <recommendedName>
        <fullName evidence="5">Transglycosylase SLT domain-containing protein</fullName>
    </recommendedName>
</protein>
<dbReference type="Gene3D" id="6.10.250.3150">
    <property type="match status" value="1"/>
</dbReference>
<evidence type="ECO:0008006" key="5">
    <source>
        <dbReference type="Google" id="ProtNLM"/>
    </source>
</evidence>
<evidence type="ECO:0000313" key="3">
    <source>
        <dbReference type="EMBL" id="PIP86589.1"/>
    </source>
</evidence>
<evidence type="ECO:0000256" key="1">
    <source>
        <dbReference type="SAM" id="Coils"/>
    </source>
</evidence>
<feature type="signal peptide" evidence="2">
    <location>
        <begin position="1"/>
        <end position="19"/>
    </location>
</feature>
<accession>A0A2H0DY01</accession>
<feature type="chain" id="PRO_5013567467" description="Transglycosylase SLT domain-containing protein" evidence="2">
    <location>
        <begin position="20"/>
        <end position="455"/>
    </location>
</feature>
<proteinExistence type="predicted"/>
<dbReference type="SUPFAM" id="SSF53955">
    <property type="entry name" value="Lysozyme-like"/>
    <property type="match status" value="1"/>
</dbReference>
<sequence length="455" mass="51747">MKSKGFFIFFLFSALPVFVFGQASENVQSRRAQLESELLQIEKEIEEQRVFLSAKQQERVTLERDVAIFDAKIEKSQLDIRKTDLNIESLSRDIGGKAETIIKLDEKISREKRSLAEIIRRTNEIDNFSLVEVVLNNRNFSDFFEDIDSFDSVKLALRESFVEIEATKNYTTSEKKSLEDKRGEEQELRQIQVLQRRRLEEQKTERKAILDATRGEEGVYQKIIASKEKTAQEIRAELFALRDSAAIPFEKALALAEEAEKRTGVRAAFILGILAEESNLGENVGTGIWRQDMHPDRDRPIFAVIASTLGFNPDDLPVSKKPWYGWGGAMGPAQFIPSTWACFTGYVNTQTNSCRWGTGYSGVWTYLPEKDRIRKLLRENRPANPWEPQDAIMASADLLSDNGASKGGYAAERLAALRYLAGWQNASKSAYAFYGDDVMELAAFYQRQIDILKKS</sequence>
<organism evidence="3 4">
    <name type="scientific">Candidatus Campbellbacteria bacterium CG22_combo_CG10-13_8_21_14_all_43_18</name>
    <dbReference type="NCBI Taxonomy" id="1974530"/>
    <lineage>
        <taxon>Bacteria</taxon>
        <taxon>Candidatus Campbelliibacteriota</taxon>
    </lineage>
</organism>
<dbReference type="AlphaFoldDB" id="A0A2H0DY01"/>
<dbReference type="EMBL" id="PCTS01000016">
    <property type="protein sequence ID" value="PIP86589.1"/>
    <property type="molecule type" value="Genomic_DNA"/>
</dbReference>
<keyword evidence="1" id="KW-0175">Coiled coil</keyword>
<evidence type="ECO:0000256" key="2">
    <source>
        <dbReference type="SAM" id="SignalP"/>
    </source>
</evidence>
<dbReference type="InterPro" id="IPR023346">
    <property type="entry name" value="Lysozyme-like_dom_sf"/>
</dbReference>